<sequence>MIPEAVHVGAADVPWVENTAYPGTMMRLLRADLAEGTYVMAGRLPAGLEVGTHRHLGAVHMFTLSGAWGYREHGYVNRAGSYLYEPPGSTHTLFVPADNTETTETLTIVHGVTEYLDAEGNVIGVSDAAANLRGYYESCEAAGIPRPSGIIL</sequence>
<feature type="domain" description="ChrR-like cupin" evidence="1">
    <location>
        <begin position="6"/>
        <end position="111"/>
    </location>
</feature>
<evidence type="ECO:0000313" key="2">
    <source>
        <dbReference type="EMBL" id="MCF2527778.1"/>
    </source>
</evidence>
<dbReference type="InterPro" id="IPR014710">
    <property type="entry name" value="RmlC-like_jellyroll"/>
</dbReference>
<dbReference type="GO" id="GO:0051213">
    <property type="term" value="F:dioxygenase activity"/>
    <property type="evidence" value="ECO:0007669"/>
    <property type="project" value="UniProtKB-KW"/>
</dbReference>
<keyword evidence="2" id="KW-0223">Dioxygenase</keyword>
<organism evidence="2 3">
    <name type="scientific">Yinghuangia soli</name>
    <dbReference type="NCBI Taxonomy" id="2908204"/>
    <lineage>
        <taxon>Bacteria</taxon>
        <taxon>Bacillati</taxon>
        <taxon>Actinomycetota</taxon>
        <taxon>Actinomycetes</taxon>
        <taxon>Kitasatosporales</taxon>
        <taxon>Streptomycetaceae</taxon>
        <taxon>Yinghuangia</taxon>
    </lineage>
</organism>
<dbReference type="RefSeq" id="WP_235051927.1">
    <property type="nucleotide sequence ID" value="NZ_JAKFHA010000004.1"/>
</dbReference>
<name>A0AA41PXX3_9ACTN</name>
<proteinExistence type="predicted"/>
<accession>A0AA41PXX3</accession>
<protein>
    <submittedName>
        <fullName evidence="2">2,4'-dihydroxyacetophenone dioxygenase family protein</fullName>
    </submittedName>
</protein>
<dbReference type="InterPro" id="IPR011051">
    <property type="entry name" value="RmlC_Cupin_sf"/>
</dbReference>
<reference evidence="2" key="1">
    <citation type="submission" date="2022-01" db="EMBL/GenBank/DDBJ databases">
        <title>Genome-Based Taxonomic Classification of the Phylum Actinobacteria.</title>
        <authorList>
            <person name="Gao Y."/>
        </authorList>
    </citation>
    <scope>NUCLEOTIDE SEQUENCE</scope>
    <source>
        <strain evidence="2">KLBMP 8922</strain>
    </source>
</reference>
<evidence type="ECO:0000313" key="3">
    <source>
        <dbReference type="Proteomes" id="UP001165378"/>
    </source>
</evidence>
<dbReference type="Pfam" id="PF12973">
    <property type="entry name" value="Cupin_7"/>
    <property type="match status" value="1"/>
</dbReference>
<dbReference type="InterPro" id="IPR025979">
    <property type="entry name" value="ChrR-like_cupin_dom"/>
</dbReference>
<comment type="caution">
    <text evidence="2">The sequence shown here is derived from an EMBL/GenBank/DDBJ whole genome shotgun (WGS) entry which is preliminary data.</text>
</comment>
<keyword evidence="2" id="KW-0560">Oxidoreductase</keyword>
<dbReference type="Proteomes" id="UP001165378">
    <property type="component" value="Unassembled WGS sequence"/>
</dbReference>
<gene>
    <name evidence="2" type="ORF">LZ495_11190</name>
</gene>
<dbReference type="CDD" id="cd20302">
    <property type="entry name" value="cupin_DAD"/>
    <property type="match status" value="1"/>
</dbReference>
<dbReference type="SUPFAM" id="SSF51182">
    <property type="entry name" value="RmlC-like cupins"/>
    <property type="match status" value="1"/>
</dbReference>
<dbReference type="AlphaFoldDB" id="A0AA41PXX3"/>
<dbReference type="EMBL" id="JAKFHA010000004">
    <property type="protein sequence ID" value="MCF2527778.1"/>
    <property type="molecule type" value="Genomic_DNA"/>
</dbReference>
<evidence type="ECO:0000259" key="1">
    <source>
        <dbReference type="Pfam" id="PF12973"/>
    </source>
</evidence>
<dbReference type="Gene3D" id="2.60.120.10">
    <property type="entry name" value="Jelly Rolls"/>
    <property type="match status" value="1"/>
</dbReference>
<keyword evidence="3" id="KW-1185">Reference proteome</keyword>